<dbReference type="EMBL" id="NAAC01000041">
    <property type="protein sequence ID" value="RDJ04005.1"/>
    <property type="molecule type" value="Genomic_DNA"/>
</dbReference>
<dbReference type="PANTHER" id="PTHR44688">
    <property type="entry name" value="DNA-BINDING TRANSCRIPTIONAL ACTIVATOR DEVR_DOSR"/>
    <property type="match status" value="1"/>
</dbReference>
<evidence type="ECO:0000256" key="4">
    <source>
        <dbReference type="PROSITE-ProRule" id="PRU00169"/>
    </source>
</evidence>
<keyword evidence="4" id="KW-0597">Phosphoprotein</keyword>
<feature type="domain" description="HTH luxR-type" evidence="6">
    <location>
        <begin position="134"/>
        <end position="199"/>
    </location>
</feature>
<dbReference type="SMART" id="SM00421">
    <property type="entry name" value="HTH_LUXR"/>
    <property type="match status" value="1"/>
</dbReference>
<dbReference type="PROSITE" id="PS50043">
    <property type="entry name" value="HTH_LUXR_2"/>
    <property type="match status" value="1"/>
</dbReference>
<evidence type="ECO:0000256" key="1">
    <source>
        <dbReference type="ARBA" id="ARBA00023015"/>
    </source>
</evidence>
<dbReference type="InterPro" id="IPR016032">
    <property type="entry name" value="Sig_transdc_resp-reg_C-effctor"/>
</dbReference>
<accession>A0A370KGV4</accession>
<gene>
    <name evidence="8" type="ORF">B5K06_29350</name>
</gene>
<dbReference type="InterPro" id="IPR036388">
    <property type="entry name" value="WH-like_DNA-bd_sf"/>
</dbReference>
<keyword evidence="1" id="KW-0805">Transcription regulation</keyword>
<feature type="domain" description="Response regulatory" evidence="7">
    <location>
        <begin position="4"/>
        <end position="118"/>
    </location>
</feature>
<dbReference type="PRINTS" id="PR00038">
    <property type="entry name" value="HTHLUXR"/>
</dbReference>
<dbReference type="GO" id="GO:0006355">
    <property type="term" value="P:regulation of DNA-templated transcription"/>
    <property type="evidence" value="ECO:0007669"/>
    <property type="project" value="InterPro"/>
</dbReference>
<feature type="modified residue" description="4-aspartylphosphate" evidence="4">
    <location>
        <position position="53"/>
    </location>
</feature>
<protein>
    <submittedName>
        <fullName evidence="8">DNA-binding response regulator</fullName>
    </submittedName>
</protein>
<dbReference type="SUPFAM" id="SSF46894">
    <property type="entry name" value="C-terminal effector domain of the bipartite response regulators"/>
    <property type="match status" value="1"/>
</dbReference>
<evidence type="ECO:0000259" key="7">
    <source>
        <dbReference type="PROSITE" id="PS50110"/>
    </source>
</evidence>
<evidence type="ECO:0000256" key="2">
    <source>
        <dbReference type="ARBA" id="ARBA00023125"/>
    </source>
</evidence>
<feature type="coiled-coil region" evidence="5">
    <location>
        <begin position="111"/>
        <end position="141"/>
    </location>
</feature>
<dbReference type="CDD" id="cd06170">
    <property type="entry name" value="LuxR_C_like"/>
    <property type="match status" value="1"/>
</dbReference>
<proteinExistence type="predicted"/>
<dbReference type="GO" id="GO:0003677">
    <property type="term" value="F:DNA binding"/>
    <property type="evidence" value="ECO:0007669"/>
    <property type="project" value="UniProtKB-KW"/>
</dbReference>
<dbReference type="OrthoDB" id="9782655at2"/>
<name>A0A370KGV4_9HYPH</name>
<organism evidence="8 9">
    <name type="scientific">Rhizobium grahamii</name>
    <dbReference type="NCBI Taxonomy" id="1120045"/>
    <lineage>
        <taxon>Bacteria</taxon>
        <taxon>Pseudomonadati</taxon>
        <taxon>Pseudomonadota</taxon>
        <taxon>Alphaproteobacteria</taxon>
        <taxon>Hyphomicrobiales</taxon>
        <taxon>Rhizobiaceae</taxon>
        <taxon>Rhizobium/Agrobacterium group</taxon>
        <taxon>Rhizobium</taxon>
    </lineage>
</organism>
<keyword evidence="2 8" id="KW-0238">DNA-binding</keyword>
<evidence type="ECO:0000313" key="9">
    <source>
        <dbReference type="Proteomes" id="UP000254939"/>
    </source>
</evidence>
<dbReference type="AlphaFoldDB" id="A0A370KGV4"/>
<dbReference type="InterPro" id="IPR000792">
    <property type="entry name" value="Tscrpt_reg_LuxR_C"/>
</dbReference>
<keyword evidence="5" id="KW-0175">Coiled coil</keyword>
<reference evidence="8 9" key="1">
    <citation type="submission" date="2017-03" db="EMBL/GenBank/DDBJ databases">
        <title>Genome analysis of Rhizobial strains effectives or ineffectives for nitrogen fixation isolated from bean seeds.</title>
        <authorList>
            <person name="Peralta H."/>
            <person name="Aguilar-Vera A."/>
            <person name="Mora Y."/>
            <person name="Vargas-Lagunas C."/>
            <person name="Girard L."/>
            <person name="Mora J."/>
        </authorList>
    </citation>
    <scope>NUCLEOTIDE SEQUENCE [LARGE SCALE GENOMIC DNA]</scope>
    <source>
        <strain evidence="8 9">CCGM3</strain>
    </source>
</reference>
<dbReference type="PANTHER" id="PTHR44688:SF16">
    <property type="entry name" value="DNA-BINDING TRANSCRIPTIONAL ACTIVATOR DEVR_DOSR"/>
    <property type="match status" value="1"/>
</dbReference>
<dbReference type="SUPFAM" id="SSF52172">
    <property type="entry name" value="CheY-like"/>
    <property type="match status" value="1"/>
</dbReference>
<dbReference type="Pfam" id="PF00196">
    <property type="entry name" value="GerE"/>
    <property type="match status" value="1"/>
</dbReference>
<evidence type="ECO:0000313" key="8">
    <source>
        <dbReference type="EMBL" id="RDJ04005.1"/>
    </source>
</evidence>
<evidence type="ECO:0000256" key="3">
    <source>
        <dbReference type="ARBA" id="ARBA00023163"/>
    </source>
</evidence>
<keyword evidence="3" id="KW-0804">Transcription</keyword>
<sequence length="216" mass="23553">MKPVVHIVDDDRSFRTATARLLTAHGLKVEAYESGDQFLACLPDGEPGCVLLDLQMPGKPGLQVQREIRERAPLWPIVFLTGEGDISASVEAMKAGAEDFLEKCTSAAVMLATIERALSLCERQRAEYENLQERRTVLASLSTRETEVLGLVIRGKLNKQMAYALGISERTVKVHRHRMMEKLGVKSVAELISIATSLGVVEPNLDGKGSPGGLSL</sequence>
<dbReference type="InterPro" id="IPR001789">
    <property type="entry name" value="Sig_transdc_resp-reg_receiver"/>
</dbReference>
<dbReference type="Proteomes" id="UP000254939">
    <property type="component" value="Unassembled WGS sequence"/>
</dbReference>
<dbReference type="Gene3D" id="1.10.10.10">
    <property type="entry name" value="Winged helix-like DNA-binding domain superfamily/Winged helix DNA-binding domain"/>
    <property type="match status" value="1"/>
</dbReference>
<evidence type="ECO:0000256" key="5">
    <source>
        <dbReference type="SAM" id="Coils"/>
    </source>
</evidence>
<comment type="caution">
    <text evidence="8">The sequence shown here is derived from an EMBL/GenBank/DDBJ whole genome shotgun (WGS) entry which is preliminary data.</text>
</comment>
<dbReference type="GO" id="GO:0000160">
    <property type="term" value="P:phosphorelay signal transduction system"/>
    <property type="evidence" value="ECO:0007669"/>
    <property type="project" value="InterPro"/>
</dbReference>
<dbReference type="InterPro" id="IPR011006">
    <property type="entry name" value="CheY-like_superfamily"/>
</dbReference>
<evidence type="ECO:0000259" key="6">
    <source>
        <dbReference type="PROSITE" id="PS50043"/>
    </source>
</evidence>
<dbReference type="Pfam" id="PF00072">
    <property type="entry name" value="Response_reg"/>
    <property type="match status" value="1"/>
</dbReference>
<dbReference type="PROSITE" id="PS50110">
    <property type="entry name" value="RESPONSE_REGULATORY"/>
    <property type="match status" value="1"/>
</dbReference>
<dbReference type="SMART" id="SM00448">
    <property type="entry name" value="REC"/>
    <property type="match status" value="1"/>
</dbReference>
<dbReference type="RefSeq" id="WP_016555817.1">
    <property type="nucleotide sequence ID" value="NZ_KZ857269.1"/>
</dbReference>
<dbReference type="Gene3D" id="3.40.50.2300">
    <property type="match status" value="1"/>
</dbReference>